<dbReference type="Gramene" id="ABO99158">
    <property type="protein sequence ID" value="ABO99158"/>
    <property type="gene ID" value="OSTLU_26957"/>
</dbReference>
<dbReference type="AlphaFoldDB" id="A4S617"/>
<gene>
    <name evidence="1" type="ORF">OSTLU_26957</name>
</gene>
<dbReference type="KEGG" id="olu:OSTLU_26957"/>
<dbReference type="GeneID" id="5004854"/>
<organism evidence="1 2">
    <name type="scientific">Ostreococcus lucimarinus (strain CCE9901)</name>
    <dbReference type="NCBI Taxonomy" id="436017"/>
    <lineage>
        <taxon>Eukaryota</taxon>
        <taxon>Viridiplantae</taxon>
        <taxon>Chlorophyta</taxon>
        <taxon>Mamiellophyceae</taxon>
        <taxon>Mamiellales</taxon>
        <taxon>Bathycoccaceae</taxon>
        <taxon>Ostreococcus</taxon>
    </lineage>
</organism>
<dbReference type="HOGENOM" id="CLU_3035768_0_0_1"/>
<reference evidence="1 2" key="1">
    <citation type="journal article" date="2007" name="Proc. Natl. Acad. Sci. U.S.A.">
        <title>The tiny eukaryote Ostreococcus provides genomic insights into the paradox of plankton speciation.</title>
        <authorList>
            <person name="Palenik B."/>
            <person name="Grimwood J."/>
            <person name="Aerts A."/>
            <person name="Rouze P."/>
            <person name="Salamov A."/>
            <person name="Putnam N."/>
            <person name="Dupont C."/>
            <person name="Jorgensen R."/>
            <person name="Derelle E."/>
            <person name="Rombauts S."/>
            <person name="Zhou K."/>
            <person name="Otillar R."/>
            <person name="Merchant S.S."/>
            <person name="Podell S."/>
            <person name="Gaasterland T."/>
            <person name="Napoli C."/>
            <person name="Gendler K."/>
            <person name="Manuell A."/>
            <person name="Tai V."/>
            <person name="Vallon O."/>
            <person name="Piganeau G."/>
            <person name="Jancek S."/>
            <person name="Heijde M."/>
            <person name="Jabbari K."/>
            <person name="Bowler C."/>
            <person name="Lohr M."/>
            <person name="Robbens S."/>
            <person name="Werner G."/>
            <person name="Dubchak I."/>
            <person name="Pazour G.J."/>
            <person name="Ren Q."/>
            <person name="Paulsen I."/>
            <person name="Delwiche C."/>
            <person name="Schmutz J."/>
            <person name="Rokhsar D."/>
            <person name="Van de Peer Y."/>
            <person name="Moreau H."/>
            <person name="Grigoriev I.V."/>
        </authorList>
    </citation>
    <scope>NUCLEOTIDE SEQUENCE [LARGE SCALE GENOMIC DNA]</scope>
    <source>
        <strain evidence="1 2">CCE9901</strain>
    </source>
</reference>
<proteinExistence type="predicted"/>
<name>A4S617_OSTLU</name>
<evidence type="ECO:0000313" key="1">
    <source>
        <dbReference type="EMBL" id="ABO99158.1"/>
    </source>
</evidence>
<evidence type="ECO:0000313" key="2">
    <source>
        <dbReference type="Proteomes" id="UP000001568"/>
    </source>
</evidence>
<dbReference type="EMBL" id="CP000592">
    <property type="protein sequence ID" value="ABO99158.1"/>
    <property type="molecule type" value="Genomic_DNA"/>
</dbReference>
<accession>A4S617</accession>
<dbReference type="Proteomes" id="UP000001568">
    <property type="component" value="Chromosome 12"/>
</dbReference>
<dbReference type="RefSeq" id="XP_001420865.1">
    <property type="nucleotide sequence ID" value="XM_001420828.1"/>
</dbReference>
<protein>
    <submittedName>
        <fullName evidence="1">Uncharacterized protein</fullName>
    </submittedName>
</protein>
<sequence length="55" mass="6362">MATRRRTVGRELERLIDRTIYPGFIRSQLTVFKEDGSIQQGAGKVVRAHTQTFRN</sequence>
<keyword evidence="2" id="KW-1185">Reference proteome</keyword>